<organism evidence="1 2">
    <name type="scientific">Letharia lupina</name>
    <dbReference type="NCBI Taxonomy" id="560253"/>
    <lineage>
        <taxon>Eukaryota</taxon>
        <taxon>Fungi</taxon>
        <taxon>Dikarya</taxon>
        <taxon>Ascomycota</taxon>
        <taxon>Pezizomycotina</taxon>
        <taxon>Lecanoromycetes</taxon>
        <taxon>OSLEUM clade</taxon>
        <taxon>Lecanoromycetidae</taxon>
        <taxon>Lecanorales</taxon>
        <taxon>Lecanorineae</taxon>
        <taxon>Parmeliaceae</taxon>
        <taxon>Letharia</taxon>
    </lineage>
</organism>
<gene>
    <name evidence="1" type="ORF">HO133_010495</name>
</gene>
<dbReference type="SUPFAM" id="SSF48403">
    <property type="entry name" value="Ankyrin repeat"/>
    <property type="match status" value="1"/>
</dbReference>
<proteinExistence type="predicted"/>
<comment type="caution">
    <text evidence="1">The sequence shown here is derived from an EMBL/GenBank/DDBJ whole genome shotgun (WGS) entry which is preliminary data.</text>
</comment>
<sequence length="702" mass="79014">MEALGGAASVITVASLAIQVCEELKKVHEFWQSVKEAPDDIAHVSTEINLFLAWLAIIANNYQRQGLNHRSPNEVAATDTLKLCLATVHDMNEVVKDVESGYSRGSLARRWASVKFVFRKDKREKVMAQIERMKSLLIIVQTCYVADMQEAGFKSLSLSLRPEDPALQTTDIEQSLNITTTASANEDGVIETRPLQPIPESLVELVSFSPTASPQAPRRPKHRTKQQERTYNFGLAMLRLVATEQESTFVEESGNERKIPSRRIRYDLRLAQWLLSRGFSWQSFGNYGSWQYSFRTFRYIPEDSLIVDFCVEGDLANVQRMFDKGMASPFDRVDRGFFGDWSLLHFAIANCHTQLCKFLIECGLGRSSASGISKHPILSLIGDWSQDLTTLDSAAHLDTLRIMINEGQYDPMEEAHGTTVMHSFNGSPTVYRWLLDQDVFMIDLKQKQYGRGNVAAALSASFESNASKHLEAVIAYGSGLNDLVAPYSLGDVVLELVLHLPGIADNVDLPNRVKVLWDAGADFHTLDHWYLNKTALEGLCWAIAYTVLSAGRTEYNKYGVDRQWIPSPSLMSTEDVVEYDRLEDTSDIKYRPRTSRSLWETWYPGESLSILEVAQRWLDAWMEVLLEAGLDIVAYGRREEELHPGGIICRTRGEARLVFEYGDHVNGCRIHVTEIWVGGVNKVKAVSAGTSTMPCSWDSDDK</sequence>
<evidence type="ECO:0000313" key="2">
    <source>
        <dbReference type="Proteomes" id="UP000593566"/>
    </source>
</evidence>
<dbReference type="GeneID" id="59338885"/>
<reference evidence="1 2" key="1">
    <citation type="journal article" date="2020" name="Genomics">
        <title>Complete, high-quality genomes from long-read metagenomic sequencing of two wolf lichen thalli reveals enigmatic genome architecture.</title>
        <authorList>
            <person name="McKenzie S.K."/>
            <person name="Walston R.F."/>
            <person name="Allen J.L."/>
        </authorList>
    </citation>
    <scope>NUCLEOTIDE SEQUENCE [LARGE SCALE GENOMIC DNA]</scope>
    <source>
        <strain evidence="1">WasteWater1</strain>
    </source>
</reference>
<name>A0A8H6CIS8_9LECA</name>
<dbReference type="Gene3D" id="1.25.40.20">
    <property type="entry name" value="Ankyrin repeat-containing domain"/>
    <property type="match status" value="1"/>
</dbReference>
<dbReference type="RefSeq" id="XP_037152981.1">
    <property type="nucleotide sequence ID" value="XM_037301347.1"/>
</dbReference>
<dbReference type="EMBL" id="JACCJB010000009">
    <property type="protein sequence ID" value="KAF6223921.1"/>
    <property type="molecule type" value="Genomic_DNA"/>
</dbReference>
<dbReference type="SUPFAM" id="SSF140860">
    <property type="entry name" value="Pseudo ankyrin repeat-like"/>
    <property type="match status" value="1"/>
</dbReference>
<dbReference type="Proteomes" id="UP000593566">
    <property type="component" value="Unassembled WGS sequence"/>
</dbReference>
<dbReference type="AlphaFoldDB" id="A0A8H6CIS8"/>
<keyword evidence="2" id="KW-1185">Reference proteome</keyword>
<evidence type="ECO:0000313" key="1">
    <source>
        <dbReference type="EMBL" id="KAF6223921.1"/>
    </source>
</evidence>
<protein>
    <submittedName>
        <fullName evidence="1">Uncharacterized protein</fullName>
    </submittedName>
</protein>
<dbReference type="InterPro" id="IPR036770">
    <property type="entry name" value="Ankyrin_rpt-contain_sf"/>
</dbReference>
<accession>A0A8H6CIS8</accession>